<reference evidence="2 3" key="1">
    <citation type="submission" date="2018-07" db="EMBL/GenBank/DDBJ databases">
        <title>Genomic Encyclopedia of Type Strains, Phase IV (KMG-IV): sequencing the most valuable type-strain genomes for metagenomic binning, comparative biology and taxonomic classification.</title>
        <authorList>
            <person name="Goeker M."/>
        </authorList>
    </citation>
    <scope>NUCLEOTIDE SEQUENCE [LARGE SCALE GENOMIC DNA]</scope>
    <source>
        <strain evidence="2 3">DSM 44290</strain>
    </source>
</reference>
<gene>
    <name evidence="2" type="ORF">DFR76_1247</name>
</gene>
<proteinExistence type="predicted"/>
<evidence type="ECO:0000256" key="1">
    <source>
        <dbReference type="SAM" id="Phobius"/>
    </source>
</evidence>
<keyword evidence="1" id="KW-1133">Transmembrane helix</keyword>
<organism evidence="2 3">
    <name type="scientific">Nocardia pseudobrasiliensis</name>
    <dbReference type="NCBI Taxonomy" id="45979"/>
    <lineage>
        <taxon>Bacteria</taxon>
        <taxon>Bacillati</taxon>
        <taxon>Actinomycetota</taxon>
        <taxon>Actinomycetes</taxon>
        <taxon>Mycobacteriales</taxon>
        <taxon>Nocardiaceae</taxon>
        <taxon>Nocardia</taxon>
    </lineage>
</organism>
<dbReference type="Pfam" id="PF17198">
    <property type="entry name" value="AveC_like"/>
    <property type="match status" value="1"/>
</dbReference>
<comment type="caution">
    <text evidence="2">The sequence shown here is derived from an EMBL/GenBank/DDBJ whole genome shotgun (WGS) entry which is preliminary data.</text>
</comment>
<dbReference type="Proteomes" id="UP000254869">
    <property type="component" value="Unassembled WGS sequence"/>
</dbReference>
<protein>
    <submittedName>
        <fullName evidence="2">Uncharacterized protein DUF5135</fullName>
    </submittedName>
</protein>
<dbReference type="InterPro" id="IPR033459">
    <property type="entry name" value="AveC-like"/>
</dbReference>
<name>A0A370HK53_9NOCA</name>
<feature type="transmembrane region" description="Helical" evidence="1">
    <location>
        <begin position="198"/>
        <end position="221"/>
    </location>
</feature>
<feature type="transmembrane region" description="Helical" evidence="1">
    <location>
        <begin position="32"/>
        <end position="53"/>
    </location>
</feature>
<dbReference type="STRING" id="1210086.GCA_001613105_07943"/>
<feature type="transmembrane region" description="Helical" evidence="1">
    <location>
        <begin position="241"/>
        <end position="266"/>
    </location>
</feature>
<feature type="transmembrane region" description="Helical" evidence="1">
    <location>
        <begin position="101"/>
        <end position="118"/>
    </location>
</feature>
<dbReference type="EMBL" id="QQBC01000024">
    <property type="protein sequence ID" value="RDI58956.1"/>
    <property type="molecule type" value="Genomic_DNA"/>
</dbReference>
<dbReference type="AlphaFoldDB" id="A0A370HK53"/>
<feature type="transmembrane region" description="Helical" evidence="1">
    <location>
        <begin position="292"/>
        <end position="316"/>
    </location>
</feature>
<evidence type="ECO:0000313" key="2">
    <source>
        <dbReference type="EMBL" id="RDI58956.1"/>
    </source>
</evidence>
<accession>A0A370HK53</accession>
<keyword evidence="1" id="KW-0812">Transmembrane</keyword>
<feature type="transmembrane region" description="Helical" evidence="1">
    <location>
        <begin position="166"/>
        <end position="186"/>
    </location>
</feature>
<sequence>MLNHTVRRVFRFDLRTAHRRSLRIVPRYPVKFWAILGAAFIIFQTVVFARWVAHDGVHATASGGYYISTTEKITSWSTQGLILIVIIGLAGHFFRVSRETGHPTFLAMLCLAFGTTFWQDPIVNFGHPRYMSNRYALNVTTWGQFIPGWHSSDSRQAETILAGSGLTYFVLVLWILIPLAFLNLLTRRAQHGLASWSFLRVVTVTVPVGLVTEFIVESLWLRTGSFAYVGVNKTFAIFGGHWYQLPLVNLFIAPIIITLPSILLIWQAQRGDGQIWIWNGCERMTPWASIGFRLLATVGFANLLILITTVGMATLYGHSDFPVDTPSYLRFQ</sequence>
<keyword evidence="3" id="KW-1185">Reference proteome</keyword>
<feature type="transmembrane region" description="Helical" evidence="1">
    <location>
        <begin position="73"/>
        <end position="94"/>
    </location>
</feature>
<evidence type="ECO:0000313" key="3">
    <source>
        <dbReference type="Proteomes" id="UP000254869"/>
    </source>
</evidence>
<keyword evidence="1" id="KW-0472">Membrane</keyword>